<feature type="transmembrane region" description="Helical" evidence="15">
    <location>
        <begin position="32"/>
        <end position="49"/>
    </location>
</feature>
<dbReference type="GO" id="GO:0045259">
    <property type="term" value="C:proton-transporting ATP synthase complex"/>
    <property type="evidence" value="ECO:0007669"/>
    <property type="project" value="UniProtKB-KW"/>
</dbReference>
<dbReference type="EMBL" id="CAEZWR010000171">
    <property type="protein sequence ID" value="CAB4674303.1"/>
    <property type="molecule type" value="Genomic_DNA"/>
</dbReference>
<keyword evidence="9 15" id="KW-1133">Transmembrane helix</keyword>
<dbReference type="EMBL" id="CAEZVB010000006">
    <property type="protein sequence ID" value="CAB4614565.1"/>
    <property type="molecule type" value="Genomic_DNA"/>
</dbReference>
<dbReference type="EMBL" id="CAFBMO010000003">
    <property type="protein sequence ID" value="CAB4894973.1"/>
    <property type="molecule type" value="Genomic_DNA"/>
</dbReference>
<evidence type="ECO:0000256" key="9">
    <source>
        <dbReference type="ARBA" id="ARBA00022989"/>
    </source>
</evidence>
<evidence type="ECO:0000256" key="5">
    <source>
        <dbReference type="ARBA" id="ARBA00022475"/>
    </source>
</evidence>
<keyword evidence="4" id="KW-0813">Transport</keyword>
<evidence type="ECO:0000256" key="3">
    <source>
        <dbReference type="ARBA" id="ARBA00005513"/>
    </source>
</evidence>
<comment type="function">
    <text evidence="13">F(1)F(0) ATP synthase produces ATP from ADP in the presence of a proton or sodium gradient. F-type ATPases consist of two structural domains, F(1) containing the extramembraneous catalytic core and F(0) containing the membrane proton channel, linked together by a central stalk and a peripheral stalk. During catalysis, ATP synthesis in the catalytic domain of F(1) is coupled via a rotary mechanism of the central stalk subunits to proton translocation.</text>
</comment>
<dbReference type="GO" id="GO:0015986">
    <property type="term" value="P:proton motive force-driven ATP synthesis"/>
    <property type="evidence" value="ECO:0007669"/>
    <property type="project" value="InterPro"/>
</dbReference>
<accession>A0A6J7FTP9</accession>
<evidence type="ECO:0000313" key="17">
    <source>
        <dbReference type="EMBL" id="CAB4674303.1"/>
    </source>
</evidence>
<proteinExistence type="inferred from homology"/>
<dbReference type="Pfam" id="PF00430">
    <property type="entry name" value="ATP-synt_B"/>
    <property type="match status" value="1"/>
</dbReference>
<evidence type="ECO:0000256" key="13">
    <source>
        <dbReference type="ARBA" id="ARBA00025198"/>
    </source>
</evidence>
<evidence type="ECO:0000256" key="7">
    <source>
        <dbReference type="ARBA" id="ARBA00022692"/>
    </source>
</evidence>
<dbReference type="CDD" id="cd06503">
    <property type="entry name" value="ATP-synt_Fo_b"/>
    <property type="match status" value="1"/>
</dbReference>
<evidence type="ECO:0000313" key="16">
    <source>
        <dbReference type="EMBL" id="CAB4614565.1"/>
    </source>
</evidence>
<keyword evidence="11 15" id="KW-0472">Membrane</keyword>
<evidence type="ECO:0000256" key="11">
    <source>
        <dbReference type="ARBA" id="ARBA00023136"/>
    </source>
</evidence>
<dbReference type="InterPro" id="IPR028987">
    <property type="entry name" value="ATP_synth_B-like_membr_sf"/>
</dbReference>
<dbReference type="GO" id="GO:0046961">
    <property type="term" value="F:proton-transporting ATPase activity, rotational mechanism"/>
    <property type="evidence" value="ECO:0007669"/>
    <property type="project" value="TreeGrafter"/>
</dbReference>
<evidence type="ECO:0000256" key="2">
    <source>
        <dbReference type="ARBA" id="ARBA00004308"/>
    </source>
</evidence>
<evidence type="ECO:0000256" key="4">
    <source>
        <dbReference type="ARBA" id="ARBA00022448"/>
    </source>
</evidence>
<evidence type="ECO:0000256" key="15">
    <source>
        <dbReference type="SAM" id="Phobius"/>
    </source>
</evidence>
<name>A0A6J7FTP9_9ZZZZ</name>
<protein>
    <submittedName>
        <fullName evidence="18">Unannotated protein</fullName>
    </submittedName>
</protein>
<comment type="subcellular location">
    <subcellularLocation>
        <location evidence="2">Endomembrane system</location>
    </subcellularLocation>
    <subcellularLocation>
        <location evidence="1">Membrane</location>
        <topology evidence="1">Single-pass membrane protein</topology>
    </subcellularLocation>
</comment>
<evidence type="ECO:0000256" key="10">
    <source>
        <dbReference type="ARBA" id="ARBA00023065"/>
    </source>
</evidence>
<organism evidence="18">
    <name type="scientific">freshwater metagenome</name>
    <dbReference type="NCBI Taxonomy" id="449393"/>
    <lineage>
        <taxon>unclassified sequences</taxon>
        <taxon>metagenomes</taxon>
        <taxon>ecological metagenomes</taxon>
    </lineage>
</organism>
<feature type="coiled-coil region" evidence="14">
    <location>
        <begin position="67"/>
        <end position="101"/>
    </location>
</feature>
<dbReference type="NCBIfam" id="NF004412">
    <property type="entry name" value="PRK05759.1-3"/>
    <property type="match status" value="1"/>
</dbReference>
<keyword evidence="5" id="KW-1003">Cell membrane</keyword>
<dbReference type="AlphaFoldDB" id="A0A6J7FTP9"/>
<comment type="similarity">
    <text evidence="3">Belongs to the ATPase B chain family.</text>
</comment>
<dbReference type="NCBIfam" id="TIGR01144">
    <property type="entry name" value="ATP_synt_b"/>
    <property type="match status" value="1"/>
</dbReference>
<evidence type="ECO:0000256" key="12">
    <source>
        <dbReference type="ARBA" id="ARBA00023310"/>
    </source>
</evidence>
<evidence type="ECO:0000313" key="18">
    <source>
        <dbReference type="EMBL" id="CAB4894973.1"/>
    </source>
</evidence>
<keyword evidence="6" id="KW-0138">CF(0)</keyword>
<keyword evidence="14" id="KW-0175">Coiled coil</keyword>
<keyword evidence="10" id="KW-0406">Ion transport</keyword>
<keyword evidence="8" id="KW-0375">Hydrogen ion transport</keyword>
<dbReference type="SUPFAM" id="SSF81573">
    <property type="entry name" value="F1F0 ATP synthase subunit B, membrane domain"/>
    <property type="match status" value="1"/>
</dbReference>
<keyword evidence="12" id="KW-0066">ATP synthesis</keyword>
<dbReference type="InterPro" id="IPR005864">
    <property type="entry name" value="ATP_synth_F0_bsu_bac"/>
</dbReference>
<evidence type="ECO:0000256" key="6">
    <source>
        <dbReference type="ARBA" id="ARBA00022547"/>
    </source>
</evidence>
<dbReference type="PANTHER" id="PTHR33445">
    <property type="entry name" value="ATP SYNTHASE SUBUNIT B', CHLOROPLASTIC"/>
    <property type="match status" value="1"/>
</dbReference>
<evidence type="ECO:0000256" key="1">
    <source>
        <dbReference type="ARBA" id="ARBA00004167"/>
    </source>
</evidence>
<dbReference type="InterPro" id="IPR050059">
    <property type="entry name" value="ATP_synthase_B_chain"/>
</dbReference>
<evidence type="ECO:0000256" key="8">
    <source>
        <dbReference type="ARBA" id="ARBA00022781"/>
    </source>
</evidence>
<evidence type="ECO:0000256" key="14">
    <source>
        <dbReference type="SAM" id="Coils"/>
    </source>
</evidence>
<sequence>MTNLFASVAVIASGGAEEMPSVLSVPIDELIIGLIAFFVVFGVLGKLALPAIKKTLDERTNTIEGGIGRAEAAQAEAQQVLEEYKAQLAAAREEASAIRTQAQADRTAIIEEARNEARVAAQAVTTAAEAQLAADRAQATASLTRQVGELAVGLAGKVVGVSLTDDARVRQTVEDFINDLDQQVAR</sequence>
<reference evidence="18" key="1">
    <citation type="submission" date="2020-05" db="EMBL/GenBank/DDBJ databases">
        <authorList>
            <person name="Chiriac C."/>
            <person name="Salcher M."/>
            <person name="Ghai R."/>
            <person name="Kavagutti S V."/>
        </authorList>
    </citation>
    <scope>NUCLEOTIDE SEQUENCE</scope>
</reference>
<dbReference type="HAMAP" id="MF_01398">
    <property type="entry name" value="ATP_synth_b_bprime"/>
    <property type="match status" value="1"/>
</dbReference>
<gene>
    <name evidence="16" type="ORF">UFOPK1908_00280</name>
    <name evidence="17" type="ORF">UFOPK2282_01253</name>
    <name evidence="18" type="ORF">UFOPK3576_00137</name>
</gene>
<keyword evidence="7 15" id="KW-0812">Transmembrane</keyword>
<dbReference type="InterPro" id="IPR002146">
    <property type="entry name" value="ATP_synth_b/b'su_bac/chlpt"/>
</dbReference>
<dbReference type="Gene3D" id="1.20.5.620">
    <property type="entry name" value="F1F0 ATP synthase subunit B, membrane domain"/>
    <property type="match status" value="1"/>
</dbReference>
<dbReference type="GO" id="GO:0012505">
    <property type="term" value="C:endomembrane system"/>
    <property type="evidence" value="ECO:0007669"/>
    <property type="project" value="UniProtKB-SubCell"/>
</dbReference>
<dbReference type="PANTHER" id="PTHR33445:SF1">
    <property type="entry name" value="ATP SYNTHASE SUBUNIT B"/>
    <property type="match status" value="1"/>
</dbReference>